<feature type="region of interest" description="Disordered" evidence="8">
    <location>
        <begin position="1"/>
        <end position="29"/>
    </location>
</feature>
<feature type="transmembrane region" description="Helical" evidence="9">
    <location>
        <begin position="340"/>
        <end position="358"/>
    </location>
</feature>
<feature type="transmembrane region" description="Helical" evidence="9">
    <location>
        <begin position="272"/>
        <end position="298"/>
    </location>
</feature>
<keyword evidence="4" id="KW-1003">Cell membrane</keyword>
<comment type="similarity">
    <text evidence="2">Belongs to the binding-protein-dependent transport system permease family. FecCD subfamily.</text>
</comment>
<evidence type="ECO:0000256" key="4">
    <source>
        <dbReference type="ARBA" id="ARBA00022475"/>
    </source>
</evidence>
<feature type="transmembrane region" description="Helical" evidence="9">
    <location>
        <begin position="96"/>
        <end position="116"/>
    </location>
</feature>
<keyword evidence="3" id="KW-0813">Transport</keyword>
<dbReference type="GO" id="GO:0033214">
    <property type="term" value="P:siderophore-iron import into cell"/>
    <property type="evidence" value="ECO:0007669"/>
    <property type="project" value="TreeGrafter"/>
</dbReference>
<evidence type="ECO:0000256" key="7">
    <source>
        <dbReference type="ARBA" id="ARBA00023136"/>
    </source>
</evidence>
<feature type="transmembrane region" description="Helical" evidence="9">
    <location>
        <begin position="182"/>
        <end position="203"/>
    </location>
</feature>
<feature type="transmembrane region" description="Helical" evidence="9">
    <location>
        <begin position="152"/>
        <end position="170"/>
    </location>
</feature>
<dbReference type="Proteomes" id="UP000198253">
    <property type="component" value="Chromosome I"/>
</dbReference>
<dbReference type="FunFam" id="1.10.3470.10:FF:000001">
    <property type="entry name" value="Vitamin B12 ABC transporter permease BtuC"/>
    <property type="match status" value="1"/>
</dbReference>
<dbReference type="InterPro" id="IPR000522">
    <property type="entry name" value="ABC_transptr_permease_BtuC"/>
</dbReference>
<comment type="subcellular location">
    <subcellularLocation>
        <location evidence="1">Cell membrane</location>
        <topology evidence="1">Multi-pass membrane protein</topology>
    </subcellularLocation>
</comment>
<protein>
    <submittedName>
        <fullName evidence="10">Iron complex transport system permease protein</fullName>
    </submittedName>
</protein>
<name>A0A1C4Z721_MICEC</name>
<feature type="transmembrane region" description="Helical" evidence="9">
    <location>
        <begin position="128"/>
        <end position="146"/>
    </location>
</feature>
<dbReference type="GO" id="GO:0005886">
    <property type="term" value="C:plasma membrane"/>
    <property type="evidence" value="ECO:0007669"/>
    <property type="project" value="UniProtKB-SubCell"/>
</dbReference>
<feature type="transmembrane region" description="Helical" evidence="9">
    <location>
        <begin position="310"/>
        <end position="328"/>
    </location>
</feature>
<evidence type="ECO:0000256" key="6">
    <source>
        <dbReference type="ARBA" id="ARBA00022989"/>
    </source>
</evidence>
<dbReference type="InParanoid" id="A0A1C4Z721"/>
<accession>A0A1C4Z721</accession>
<dbReference type="Gene3D" id="1.10.3470.10">
    <property type="entry name" value="ABC transporter involved in vitamin B12 uptake, BtuC"/>
    <property type="match status" value="1"/>
</dbReference>
<dbReference type="Pfam" id="PF01032">
    <property type="entry name" value="FecCD"/>
    <property type="match status" value="1"/>
</dbReference>
<dbReference type="RefSeq" id="WP_231931435.1">
    <property type="nucleotide sequence ID" value="NZ_LT607413.1"/>
</dbReference>
<dbReference type="PANTHER" id="PTHR30472:SF70">
    <property type="entry name" value="MOLYBDATE IMPORT SYSTEM PERMEASE PROTEIN MOLB"/>
    <property type="match status" value="1"/>
</dbReference>
<proteinExistence type="inferred from homology"/>
<evidence type="ECO:0000256" key="8">
    <source>
        <dbReference type="SAM" id="MobiDB-lite"/>
    </source>
</evidence>
<dbReference type="SUPFAM" id="SSF81345">
    <property type="entry name" value="ABC transporter involved in vitamin B12 uptake, BtuC"/>
    <property type="match status" value="1"/>
</dbReference>
<gene>
    <name evidence="10" type="ORF">GA0070618_4852</name>
</gene>
<dbReference type="PANTHER" id="PTHR30472">
    <property type="entry name" value="FERRIC ENTEROBACTIN TRANSPORT SYSTEM PERMEASE PROTEIN"/>
    <property type="match status" value="1"/>
</dbReference>
<evidence type="ECO:0000256" key="3">
    <source>
        <dbReference type="ARBA" id="ARBA00022448"/>
    </source>
</evidence>
<dbReference type="AlphaFoldDB" id="A0A1C4Z721"/>
<evidence type="ECO:0000256" key="5">
    <source>
        <dbReference type="ARBA" id="ARBA00022692"/>
    </source>
</evidence>
<reference evidence="11" key="1">
    <citation type="submission" date="2016-06" db="EMBL/GenBank/DDBJ databases">
        <authorList>
            <person name="Varghese N."/>
            <person name="Submissions Spin"/>
        </authorList>
    </citation>
    <scope>NUCLEOTIDE SEQUENCE [LARGE SCALE GENOMIC DNA]</scope>
    <source>
        <strain evidence="11">DSM 43816</strain>
    </source>
</reference>
<evidence type="ECO:0000313" key="11">
    <source>
        <dbReference type="Proteomes" id="UP000198253"/>
    </source>
</evidence>
<evidence type="ECO:0000256" key="1">
    <source>
        <dbReference type="ARBA" id="ARBA00004651"/>
    </source>
</evidence>
<evidence type="ECO:0000256" key="9">
    <source>
        <dbReference type="SAM" id="Phobius"/>
    </source>
</evidence>
<evidence type="ECO:0000313" key="10">
    <source>
        <dbReference type="EMBL" id="SCF28789.1"/>
    </source>
</evidence>
<sequence length="369" mass="38683">MTPSVSRAALSPVPGPPAPGEGGGPPREGTAARGNRVRILLLATTTVLVGVVAVVSIMVGAYVVPVGDVLAVLAARVGLTDDTNNLHDAVVWDLRLTRVLLAGAVGAALACSGAAYQGTFRNPLVEPFILGVSAGAAFGAGVSVMVDLPLSMQVMAFVFGMVAVGLTYSLSRVRGERPTVTLILAGVVVGSFFSAIFSLFQYVGTDEQLRRLVFWIMGGFYRATWSDVAVVVPASVLGCLLLWRTGWRMNILSLGDDEARSLGVDPEPLRRWVIVLATALTALAVSVSGIIAWVGLLVPHAARLLVGPDHRFVVPLSATLGAVFVMVCDDIARTIHSGEVPITIITSILGAPYLVYLLRTRSTFLGAQS</sequence>
<keyword evidence="5 9" id="KW-0812">Transmembrane</keyword>
<feature type="transmembrane region" description="Helical" evidence="9">
    <location>
        <begin position="223"/>
        <end position="243"/>
    </location>
</feature>
<keyword evidence="7 9" id="KW-0472">Membrane</keyword>
<keyword evidence="11" id="KW-1185">Reference proteome</keyword>
<dbReference type="GO" id="GO:0022857">
    <property type="term" value="F:transmembrane transporter activity"/>
    <property type="evidence" value="ECO:0007669"/>
    <property type="project" value="InterPro"/>
</dbReference>
<feature type="transmembrane region" description="Helical" evidence="9">
    <location>
        <begin position="39"/>
        <end position="64"/>
    </location>
</feature>
<dbReference type="InterPro" id="IPR037294">
    <property type="entry name" value="ABC_BtuC-like"/>
</dbReference>
<evidence type="ECO:0000256" key="2">
    <source>
        <dbReference type="ARBA" id="ARBA00007935"/>
    </source>
</evidence>
<dbReference type="EMBL" id="LT607413">
    <property type="protein sequence ID" value="SCF28789.1"/>
    <property type="molecule type" value="Genomic_DNA"/>
</dbReference>
<dbReference type="CDD" id="cd06550">
    <property type="entry name" value="TM_ABC_iron-siderophores_like"/>
    <property type="match status" value="1"/>
</dbReference>
<keyword evidence="6 9" id="KW-1133">Transmembrane helix</keyword>
<organism evidence="10 11">
    <name type="scientific">Micromonospora echinospora</name>
    <name type="common">Micromonospora purpurea</name>
    <dbReference type="NCBI Taxonomy" id="1877"/>
    <lineage>
        <taxon>Bacteria</taxon>
        <taxon>Bacillati</taxon>
        <taxon>Actinomycetota</taxon>
        <taxon>Actinomycetes</taxon>
        <taxon>Micromonosporales</taxon>
        <taxon>Micromonosporaceae</taxon>
        <taxon>Micromonospora</taxon>
    </lineage>
</organism>